<sequence length="333" mass="36430">MFERARALRLEGMGQEAAAAQVLAELGSPDQANKALRWVHPVHPALNGLVVVGVLAVAWMGWQWKVLESSGYQFTSTSEFQNISDRFSSGLLTQPELSALFASTGVHLRGSGDTLRLSAAGLPDVMISDLVTGVMVDGHTSNTKYFGINELLMRALAQQWPVSITVKDRAYDVSLNGNRLDLSIDLKPNVASDLVLEKALQDLKGNASYISGRTRQRTNIATSLVWLEGGSKRVTIGKLAPSSLLVLLTKNDASTHRPEYYAQDDALITVSNASGEANFLARSWFGRTRSRIEHLQFLSRLDEWQTAKPGQAILLKINPDLQSPAEVVMPSFK</sequence>
<keyword evidence="2" id="KW-1185">Reference proteome</keyword>
<dbReference type="EMBL" id="CP029494">
    <property type="protein sequence ID" value="AWN24069.1"/>
    <property type="molecule type" value="Genomic_DNA"/>
</dbReference>
<evidence type="ECO:0000313" key="2">
    <source>
        <dbReference type="Proteomes" id="UP000245368"/>
    </source>
</evidence>
<organism evidence="1 2">
    <name type="scientific">Deinococcus irradiatisoli</name>
    <dbReference type="NCBI Taxonomy" id="2202254"/>
    <lineage>
        <taxon>Bacteria</taxon>
        <taxon>Thermotogati</taxon>
        <taxon>Deinococcota</taxon>
        <taxon>Deinococci</taxon>
        <taxon>Deinococcales</taxon>
        <taxon>Deinococcaceae</taxon>
        <taxon>Deinococcus</taxon>
    </lineage>
</organism>
<dbReference type="KEGG" id="dez:DKM44_13170"/>
<name>A0A2Z3JMQ6_9DEIO</name>
<dbReference type="AlphaFoldDB" id="A0A2Z3JMQ6"/>
<gene>
    <name evidence="1" type="ORF">DKM44_13170</name>
</gene>
<accession>A0A2Z3JMQ6</accession>
<proteinExistence type="predicted"/>
<reference evidence="1 2" key="1">
    <citation type="submission" date="2018-05" db="EMBL/GenBank/DDBJ databases">
        <title>Complete Genome Sequence of Deinococcus sp. strain 17bor-2.</title>
        <authorList>
            <person name="Srinivasan S."/>
        </authorList>
    </citation>
    <scope>NUCLEOTIDE SEQUENCE [LARGE SCALE GENOMIC DNA]</scope>
    <source>
        <strain evidence="1 2">17bor-2</strain>
    </source>
</reference>
<protein>
    <submittedName>
        <fullName evidence="1">Uncharacterized protein</fullName>
    </submittedName>
</protein>
<dbReference type="Proteomes" id="UP000245368">
    <property type="component" value="Chromosome"/>
</dbReference>
<evidence type="ECO:0000313" key="1">
    <source>
        <dbReference type="EMBL" id="AWN24069.1"/>
    </source>
</evidence>